<evidence type="ECO:0000259" key="9">
    <source>
        <dbReference type="PROSITE" id="PS50011"/>
    </source>
</evidence>
<evidence type="ECO:0000256" key="5">
    <source>
        <dbReference type="ARBA" id="ARBA00022777"/>
    </source>
</evidence>
<feature type="binding site" evidence="7">
    <location>
        <position position="36"/>
    </location>
    <ligand>
        <name>ATP</name>
        <dbReference type="ChEBI" id="CHEBI:30616"/>
    </ligand>
</feature>
<dbReference type="InterPro" id="IPR017441">
    <property type="entry name" value="Protein_kinase_ATP_BS"/>
</dbReference>
<evidence type="ECO:0000313" key="11">
    <source>
        <dbReference type="Proteomes" id="UP000264006"/>
    </source>
</evidence>
<evidence type="ECO:0000256" key="6">
    <source>
        <dbReference type="ARBA" id="ARBA00022840"/>
    </source>
</evidence>
<dbReference type="SUPFAM" id="SSF56112">
    <property type="entry name" value="Protein kinase-like (PK-like)"/>
    <property type="match status" value="1"/>
</dbReference>
<dbReference type="EC" id="2.7.11.1" evidence="1"/>
<sequence>MHEIPGYSQLEPIGSGGTATVYRATQESIGREVAIKVLAAPALDARTEKRFTRESQALGALGWHPNIVVLFDAGQTPRGVPYIAMEYLGGGALGGDSPMTAAETASVGIRIAGALHCAHEAGVLHRDVKPANILRSVFGEVKLADFGISGLVDATHTTGGGMTLAHVSPEVVEGGTATVASDVYSLASTLFELLAGHAPFVEGDAAEQPIAMLLRIIDAPAPDLRTRGVPDQLVRVIEQGLAKDPAARPTAESFGRMLVDVEQALGWSTTTLPIATPRTGPPPPTHERRMIDTTLESGPPPLPPT</sequence>
<reference evidence="10 11" key="1">
    <citation type="submission" date="2018-09" db="EMBL/GenBank/DDBJ databases">
        <title>Complete genome sequence of Euzebya sp. DY32-46 isolated from seawater of Pacific Ocean.</title>
        <authorList>
            <person name="Xu L."/>
            <person name="Wu Y.-H."/>
            <person name="Xu X.-W."/>
        </authorList>
    </citation>
    <scope>NUCLEOTIDE SEQUENCE [LARGE SCALE GENOMIC DNA]</scope>
    <source>
        <strain evidence="10 11">DY32-46</strain>
    </source>
</reference>
<proteinExistence type="predicted"/>
<keyword evidence="3" id="KW-0808">Transferase</keyword>
<feature type="domain" description="Protein kinase" evidence="9">
    <location>
        <begin position="7"/>
        <end position="265"/>
    </location>
</feature>
<dbReference type="PANTHER" id="PTHR43289:SF6">
    <property type="entry name" value="SERINE_THREONINE-PROTEIN KINASE NEKL-3"/>
    <property type="match status" value="1"/>
</dbReference>
<dbReference type="SMART" id="SM00220">
    <property type="entry name" value="S_TKc"/>
    <property type="match status" value="1"/>
</dbReference>
<dbReference type="Gene3D" id="1.10.510.10">
    <property type="entry name" value="Transferase(Phosphotransferase) domain 1"/>
    <property type="match status" value="1"/>
</dbReference>
<dbReference type="InterPro" id="IPR011009">
    <property type="entry name" value="Kinase-like_dom_sf"/>
</dbReference>
<evidence type="ECO:0000256" key="1">
    <source>
        <dbReference type="ARBA" id="ARBA00012513"/>
    </source>
</evidence>
<name>A0A346XSK0_9ACTN</name>
<evidence type="ECO:0000256" key="7">
    <source>
        <dbReference type="PROSITE-ProRule" id="PRU10141"/>
    </source>
</evidence>
<dbReference type="OrthoDB" id="9762169at2"/>
<evidence type="ECO:0000256" key="8">
    <source>
        <dbReference type="SAM" id="MobiDB-lite"/>
    </source>
</evidence>
<dbReference type="Proteomes" id="UP000264006">
    <property type="component" value="Chromosome"/>
</dbReference>
<dbReference type="EMBL" id="CP031165">
    <property type="protein sequence ID" value="AXV05197.1"/>
    <property type="molecule type" value="Genomic_DNA"/>
</dbReference>
<dbReference type="KEGG" id="euz:DVS28_a0490"/>
<dbReference type="GO" id="GO:0004674">
    <property type="term" value="F:protein serine/threonine kinase activity"/>
    <property type="evidence" value="ECO:0007669"/>
    <property type="project" value="UniProtKB-KW"/>
</dbReference>
<dbReference type="PROSITE" id="PS50011">
    <property type="entry name" value="PROTEIN_KINASE_DOM"/>
    <property type="match status" value="1"/>
</dbReference>
<keyword evidence="11" id="KW-1185">Reference proteome</keyword>
<dbReference type="InterPro" id="IPR000719">
    <property type="entry name" value="Prot_kinase_dom"/>
</dbReference>
<dbReference type="GO" id="GO:0005524">
    <property type="term" value="F:ATP binding"/>
    <property type="evidence" value="ECO:0007669"/>
    <property type="project" value="UniProtKB-UniRule"/>
</dbReference>
<evidence type="ECO:0000313" key="10">
    <source>
        <dbReference type="EMBL" id="AXV05197.1"/>
    </source>
</evidence>
<keyword evidence="2" id="KW-0723">Serine/threonine-protein kinase</keyword>
<gene>
    <name evidence="10" type="ORF">DVS28_a0490</name>
</gene>
<dbReference type="RefSeq" id="WP_114590039.1">
    <property type="nucleotide sequence ID" value="NZ_CP031165.1"/>
</dbReference>
<organism evidence="10 11">
    <name type="scientific">Euzebya pacifica</name>
    <dbReference type="NCBI Taxonomy" id="1608957"/>
    <lineage>
        <taxon>Bacteria</taxon>
        <taxon>Bacillati</taxon>
        <taxon>Actinomycetota</taxon>
        <taxon>Nitriliruptoria</taxon>
        <taxon>Euzebyales</taxon>
    </lineage>
</organism>
<keyword evidence="5" id="KW-0418">Kinase</keyword>
<evidence type="ECO:0000256" key="2">
    <source>
        <dbReference type="ARBA" id="ARBA00022527"/>
    </source>
</evidence>
<dbReference type="Gene3D" id="3.30.200.20">
    <property type="entry name" value="Phosphorylase Kinase, domain 1"/>
    <property type="match status" value="1"/>
</dbReference>
<dbReference type="Pfam" id="PF00069">
    <property type="entry name" value="Pkinase"/>
    <property type="match status" value="1"/>
</dbReference>
<protein>
    <recommendedName>
        <fullName evidence="1">non-specific serine/threonine protein kinase</fullName>
        <ecNumber evidence="1">2.7.11.1</ecNumber>
    </recommendedName>
</protein>
<keyword evidence="4 7" id="KW-0547">Nucleotide-binding</keyword>
<keyword evidence="6 7" id="KW-0067">ATP-binding</keyword>
<feature type="region of interest" description="Disordered" evidence="8">
    <location>
        <begin position="272"/>
        <end position="305"/>
    </location>
</feature>
<dbReference type="AlphaFoldDB" id="A0A346XSK0"/>
<evidence type="ECO:0000256" key="4">
    <source>
        <dbReference type="ARBA" id="ARBA00022741"/>
    </source>
</evidence>
<evidence type="ECO:0000256" key="3">
    <source>
        <dbReference type="ARBA" id="ARBA00022679"/>
    </source>
</evidence>
<dbReference type="PANTHER" id="PTHR43289">
    <property type="entry name" value="MITOGEN-ACTIVATED PROTEIN KINASE KINASE KINASE 20-RELATED"/>
    <property type="match status" value="1"/>
</dbReference>
<dbReference type="PROSITE" id="PS00107">
    <property type="entry name" value="PROTEIN_KINASE_ATP"/>
    <property type="match status" value="1"/>
</dbReference>
<dbReference type="CDD" id="cd14014">
    <property type="entry name" value="STKc_PknB_like"/>
    <property type="match status" value="1"/>
</dbReference>
<accession>A0A346XSK0</accession>